<dbReference type="Proteomes" id="UP001146670">
    <property type="component" value="Unassembled WGS sequence"/>
</dbReference>
<keyword evidence="3" id="KW-1185">Reference proteome</keyword>
<proteinExistence type="predicted"/>
<reference evidence="2" key="1">
    <citation type="submission" date="2022-12" db="EMBL/GenBank/DDBJ databases">
        <title>Description and comparative metabolic analysis of Aerococcus sp. nov., isolated from the feces of a pig.</title>
        <authorList>
            <person name="Chang Y.-H."/>
        </authorList>
    </citation>
    <scope>NUCLEOTIDE SEQUENCE</scope>
    <source>
        <strain evidence="2">YH-aer222</strain>
    </source>
</reference>
<gene>
    <name evidence="2" type="ORF">OW157_01850</name>
</gene>
<evidence type="ECO:0000313" key="3">
    <source>
        <dbReference type="Proteomes" id="UP001146670"/>
    </source>
</evidence>
<dbReference type="EMBL" id="JAPRFR010000001">
    <property type="protein sequence ID" value="MCZ0725307.1"/>
    <property type="molecule type" value="Genomic_DNA"/>
</dbReference>
<keyword evidence="1" id="KW-0812">Transmembrane</keyword>
<keyword evidence="1" id="KW-1133">Transmembrane helix</keyword>
<keyword evidence="1" id="KW-0472">Membrane</keyword>
<protein>
    <submittedName>
        <fullName evidence="2">Uncharacterized protein</fullName>
    </submittedName>
</protein>
<organism evidence="2 3">
    <name type="scientific">Aerococcus kribbianus</name>
    <dbReference type="NCBI Taxonomy" id="2999064"/>
    <lineage>
        <taxon>Bacteria</taxon>
        <taxon>Bacillati</taxon>
        <taxon>Bacillota</taxon>
        <taxon>Bacilli</taxon>
        <taxon>Lactobacillales</taxon>
        <taxon>Aerococcaceae</taxon>
        <taxon>Aerococcus</taxon>
    </lineage>
</organism>
<evidence type="ECO:0000256" key="1">
    <source>
        <dbReference type="SAM" id="Phobius"/>
    </source>
</evidence>
<name>A0A9X3JEE6_9LACT</name>
<evidence type="ECO:0000313" key="2">
    <source>
        <dbReference type="EMBL" id="MCZ0725307.1"/>
    </source>
</evidence>
<dbReference type="AlphaFoldDB" id="A0A9X3JEE6"/>
<dbReference type="RefSeq" id="WP_268751630.1">
    <property type="nucleotide sequence ID" value="NZ_JAPRFQ010000001.1"/>
</dbReference>
<feature type="transmembrane region" description="Helical" evidence="1">
    <location>
        <begin position="12"/>
        <end position="36"/>
    </location>
</feature>
<accession>A0A9X3JEE6</accession>
<comment type="caution">
    <text evidence="2">The sequence shown here is derived from an EMBL/GenBank/DDBJ whole genome shotgun (WGS) entry which is preliminary data.</text>
</comment>
<sequence>MFLKTALNRSGYLLAEAVISFYLLISIALIVLSTSLTSSQEFQWRRQELSRSRQVYEASHLHRDSQSEEGDKIEVDAKKGQISWGGKPLIYRDQ</sequence>